<dbReference type="InterPro" id="IPR036249">
    <property type="entry name" value="Thioredoxin-like_sf"/>
</dbReference>
<proteinExistence type="predicted"/>
<evidence type="ECO:0000313" key="2">
    <source>
        <dbReference type="EMBL" id="AUM73007.1"/>
    </source>
</evidence>
<dbReference type="Proteomes" id="UP000234882">
    <property type="component" value="Chromosome"/>
</dbReference>
<protein>
    <submittedName>
        <fullName evidence="2">SoxS protein</fullName>
    </submittedName>
</protein>
<dbReference type="RefSeq" id="WP_101498391.1">
    <property type="nucleotide sequence ID" value="NZ_CP025583.1"/>
</dbReference>
<keyword evidence="1" id="KW-0732">Signal</keyword>
<dbReference type="KEGG" id="paru:CYR75_00650"/>
<dbReference type="OrthoDB" id="7362982at2"/>
<evidence type="ECO:0000313" key="3">
    <source>
        <dbReference type="Proteomes" id="UP000234882"/>
    </source>
</evidence>
<evidence type="ECO:0000256" key="1">
    <source>
        <dbReference type="SAM" id="SignalP"/>
    </source>
</evidence>
<name>A0A2K9MBH7_9RHOB</name>
<dbReference type="Gene3D" id="3.40.30.10">
    <property type="entry name" value="Glutaredoxin"/>
    <property type="match status" value="1"/>
</dbReference>
<feature type="chain" id="PRO_5014972792" evidence="1">
    <location>
        <begin position="20"/>
        <end position="114"/>
    </location>
</feature>
<accession>A0A2K9MBH7</accession>
<dbReference type="SUPFAM" id="SSF52833">
    <property type="entry name" value="Thioredoxin-like"/>
    <property type="match status" value="1"/>
</dbReference>
<sequence length="114" mass="12578">MRHLLFALLLTFLAPAAWADPARLLMVRSDACHWCRAWEAEVAPAYAASRQGRAAPLQRIEIDGPWPDGIALARRPYVTPTFILIRSGAEVGRIEGYPGPDGFWQLLDGLLAVP</sequence>
<dbReference type="EMBL" id="CP025583">
    <property type="protein sequence ID" value="AUM73007.1"/>
    <property type="molecule type" value="Genomic_DNA"/>
</dbReference>
<gene>
    <name evidence="2" type="ORF">CYR75_00650</name>
</gene>
<keyword evidence="3" id="KW-1185">Reference proteome</keyword>
<organism evidence="2 3">
    <name type="scientific">Paracoccus jeotgali</name>
    <dbReference type="NCBI Taxonomy" id="2065379"/>
    <lineage>
        <taxon>Bacteria</taxon>
        <taxon>Pseudomonadati</taxon>
        <taxon>Pseudomonadota</taxon>
        <taxon>Alphaproteobacteria</taxon>
        <taxon>Rhodobacterales</taxon>
        <taxon>Paracoccaceae</taxon>
        <taxon>Paracoccus</taxon>
    </lineage>
</organism>
<feature type="signal peptide" evidence="1">
    <location>
        <begin position="1"/>
        <end position="19"/>
    </location>
</feature>
<dbReference type="AlphaFoldDB" id="A0A2K9MBH7"/>
<reference evidence="3" key="1">
    <citation type="submission" date="2017-12" db="EMBL/GenBank/DDBJ databases">
        <title>Genomic analysis of Paracoccus sp. CBA4604.</title>
        <authorList>
            <person name="Roh S.W."/>
            <person name="Kim J.Y."/>
            <person name="Kim J.S."/>
        </authorList>
    </citation>
    <scope>NUCLEOTIDE SEQUENCE [LARGE SCALE GENOMIC DNA]</scope>
    <source>
        <strain evidence="3">CBA4604</strain>
    </source>
</reference>